<evidence type="ECO:0000256" key="1">
    <source>
        <dbReference type="SAM" id="Phobius"/>
    </source>
</evidence>
<gene>
    <name evidence="2" type="ORF">DDZ16_08815</name>
</gene>
<dbReference type="OrthoDB" id="9921475at2"/>
<keyword evidence="1" id="KW-0472">Membrane</keyword>
<organism evidence="2 3">
    <name type="scientific">Marinilabilia rubra</name>
    <dbReference type="NCBI Taxonomy" id="2162893"/>
    <lineage>
        <taxon>Bacteria</taxon>
        <taxon>Pseudomonadati</taxon>
        <taxon>Bacteroidota</taxon>
        <taxon>Bacteroidia</taxon>
        <taxon>Marinilabiliales</taxon>
        <taxon>Marinilabiliaceae</taxon>
        <taxon>Marinilabilia</taxon>
    </lineage>
</organism>
<comment type="caution">
    <text evidence="2">The sequence shown here is derived from an EMBL/GenBank/DDBJ whole genome shotgun (WGS) entry which is preliminary data.</text>
</comment>
<dbReference type="EMBL" id="QEWP01000006">
    <property type="protein sequence ID" value="PWD99547.1"/>
    <property type="molecule type" value="Genomic_DNA"/>
</dbReference>
<reference evidence="2 3" key="1">
    <citation type="submission" date="2018-05" db="EMBL/GenBank/DDBJ databases">
        <title>Marinilabilia rubrum sp. nov., isolated from saltern sediment.</title>
        <authorList>
            <person name="Zhang R."/>
        </authorList>
    </citation>
    <scope>NUCLEOTIDE SEQUENCE [LARGE SCALE GENOMIC DNA]</scope>
    <source>
        <strain evidence="2 3">WTE16</strain>
    </source>
</reference>
<keyword evidence="1" id="KW-1133">Transmembrane helix</keyword>
<dbReference type="AlphaFoldDB" id="A0A2U2B908"/>
<protein>
    <submittedName>
        <fullName evidence="2">Uncharacterized protein</fullName>
    </submittedName>
</protein>
<dbReference type="Proteomes" id="UP000244956">
    <property type="component" value="Unassembled WGS sequence"/>
</dbReference>
<keyword evidence="3" id="KW-1185">Reference proteome</keyword>
<keyword evidence="1" id="KW-0812">Transmembrane</keyword>
<evidence type="ECO:0000313" key="3">
    <source>
        <dbReference type="Proteomes" id="UP000244956"/>
    </source>
</evidence>
<feature type="transmembrane region" description="Helical" evidence="1">
    <location>
        <begin position="46"/>
        <end position="65"/>
    </location>
</feature>
<proteinExistence type="predicted"/>
<sequence length="274" mass="31439">MQILIIVLSAILLILIVALIFKKDFRADVIKPGDNSGEVKGLKVKGTLFWVVYALTAVGTFYLALEFDKNNRNNCSPVLRAEAENWVAMDLDRAEPTDLIYGCDSLTEHKIFSSTPKLKLELSVDSQYAVSALNSQFQLGKIETSSLRKLLNCKKLSFESYIEVFFNLNIEEQSIDTVKNQPTLYDWYAYQKLPFTINPRILGEGMVEVFIRGKKQEISDLKIGPLSLGDKWEKTIFYKNKAYIVRLRSRDIYTNNDFKEHANFQIFKLGLKPR</sequence>
<dbReference type="RefSeq" id="WP_109264088.1">
    <property type="nucleotide sequence ID" value="NZ_QEWP01000006.1"/>
</dbReference>
<accession>A0A2U2B908</accession>
<evidence type="ECO:0000313" key="2">
    <source>
        <dbReference type="EMBL" id="PWD99547.1"/>
    </source>
</evidence>
<name>A0A2U2B908_9BACT</name>